<name>A0A0K0XU20_9GAMM</name>
<dbReference type="Pfam" id="PF02659">
    <property type="entry name" value="Mntp"/>
    <property type="match status" value="1"/>
</dbReference>
<feature type="transmembrane region" description="Helical" evidence="1">
    <location>
        <begin position="133"/>
        <end position="152"/>
    </location>
</feature>
<keyword evidence="3" id="KW-1185">Reference proteome</keyword>
<keyword evidence="1" id="KW-1003">Cell membrane</keyword>
<evidence type="ECO:0000256" key="1">
    <source>
        <dbReference type="HAMAP-Rule" id="MF_01521"/>
    </source>
</evidence>
<dbReference type="Proteomes" id="UP000066624">
    <property type="component" value="Chromosome"/>
</dbReference>
<accession>A0A0K0XU20</accession>
<comment type="subcellular location">
    <subcellularLocation>
        <location evidence="1">Cell membrane</location>
        <topology evidence="1">Multi-pass membrane protein</topology>
    </subcellularLocation>
</comment>
<comment type="function">
    <text evidence="1">Probably functions as a manganese efflux pump.</text>
</comment>
<sequence>MLTGVLLGLTALGLSADAFAASLARGAVTHRPGLAPATRNGVIFGGVEGAMCLLGWLLASTFAALISAIDHWIALLLLGFIGGRMIHEAFSDEEDDERRRSDGLGLTLLTAIGTSIDSAVVGVALYLAGSPAWAALVVGTTSVIMSTLGFLLGPVASRLLGRRAEIAGGLILIGIGLSIWIDHVLL</sequence>
<dbReference type="PANTHER" id="PTHR35529:SF1">
    <property type="entry name" value="MANGANESE EFFLUX PUMP MNTP-RELATED"/>
    <property type="match status" value="1"/>
</dbReference>
<dbReference type="PANTHER" id="PTHR35529">
    <property type="entry name" value="MANGANESE EFFLUX PUMP MNTP-RELATED"/>
    <property type="match status" value="1"/>
</dbReference>
<evidence type="ECO:0000313" key="3">
    <source>
        <dbReference type="Proteomes" id="UP000066624"/>
    </source>
</evidence>
<keyword evidence="1" id="KW-1133">Transmembrane helix</keyword>
<keyword evidence="1" id="KW-0813">Transport</keyword>
<dbReference type="InterPro" id="IPR003810">
    <property type="entry name" value="Mntp/YtaF"/>
</dbReference>
<protein>
    <recommendedName>
        <fullName evidence="1">Putative manganese efflux pump MntP</fullName>
    </recommendedName>
</protein>
<feature type="transmembrane region" description="Helical" evidence="1">
    <location>
        <begin position="53"/>
        <end position="82"/>
    </location>
</feature>
<dbReference type="HAMAP" id="MF_01521">
    <property type="entry name" value="MntP_pump"/>
    <property type="match status" value="1"/>
</dbReference>
<gene>
    <name evidence="1" type="primary">mntP</name>
    <name evidence="2" type="ORF">WM2015_741</name>
</gene>
<dbReference type="AlphaFoldDB" id="A0A0K0XU20"/>
<keyword evidence="1" id="KW-0406">Ion transport</keyword>
<comment type="similarity">
    <text evidence="1">Belongs to the MntP (TC 9.B.29) family.</text>
</comment>
<feature type="transmembrane region" description="Helical" evidence="1">
    <location>
        <begin position="103"/>
        <end position="127"/>
    </location>
</feature>
<dbReference type="InterPro" id="IPR022929">
    <property type="entry name" value="Put_MntP"/>
</dbReference>
<feature type="transmembrane region" description="Helical" evidence="1">
    <location>
        <begin position="164"/>
        <end position="181"/>
    </location>
</feature>
<dbReference type="GO" id="GO:0005384">
    <property type="term" value="F:manganese ion transmembrane transporter activity"/>
    <property type="evidence" value="ECO:0007669"/>
    <property type="project" value="UniProtKB-UniRule"/>
</dbReference>
<dbReference type="RefSeq" id="WP_049724784.1">
    <property type="nucleotide sequence ID" value="NZ_CP012154.1"/>
</dbReference>
<keyword evidence="1" id="KW-0472">Membrane</keyword>
<evidence type="ECO:0000313" key="2">
    <source>
        <dbReference type="EMBL" id="AKS41122.1"/>
    </source>
</evidence>
<keyword evidence="1" id="KW-0464">Manganese</keyword>
<dbReference type="GO" id="GO:0005886">
    <property type="term" value="C:plasma membrane"/>
    <property type="evidence" value="ECO:0007669"/>
    <property type="project" value="UniProtKB-SubCell"/>
</dbReference>
<comment type="caution">
    <text evidence="1">Lacks conserved residue(s) required for the propagation of feature annotation.</text>
</comment>
<keyword evidence="1" id="KW-0812">Transmembrane</keyword>
<proteinExistence type="inferred from homology"/>
<dbReference type="STRING" id="1579979.WM2015_741"/>
<dbReference type="EMBL" id="CP012154">
    <property type="protein sequence ID" value="AKS41122.1"/>
    <property type="molecule type" value="Genomic_DNA"/>
</dbReference>
<dbReference type="KEGG" id="wma:WM2015_741"/>
<reference evidence="2 3" key="1">
    <citation type="submission" date="2015-07" db="EMBL/GenBank/DDBJ databases">
        <authorList>
            <person name="Noorani M."/>
        </authorList>
    </citation>
    <scope>NUCLEOTIDE SEQUENCE [LARGE SCALE GENOMIC DNA]</scope>
    <source>
        <strain evidence="2 3">KCTC 42284</strain>
    </source>
</reference>
<dbReference type="OrthoDB" id="9811590at2"/>
<organism evidence="2 3">
    <name type="scientific">Wenzhouxiangella marina</name>
    <dbReference type="NCBI Taxonomy" id="1579979"/>
    <lineage>
        <taxon>Bacteria</taxon>
        <taxon>Pseudomonadati</taxon>
        <taxon>Pseudomonadota</taxon>
        <taxon>Gammaproteobacteria</taxon>
        <taxon>Chromatiales</taxon>
        <taxon>Wenzhouxiangellaceae</taxon>
        <taxon>Wenzhouxiangella</taxon>
    </lineage>
</organism>